<dbReference type="InterPro" id="IPR047900">
    <property type="entry name" value="Choice_anch_G"/>
</dbReference>
<proteinExistence type="predicted"/>
<reference evidence="1" key="2">
    <citation type="submission" date="2020-09" db="EMBL/GenBank/DDBJ databases">
        <authorList>
            <person name="Sun Q."/>
            <person name="Zhou Y."/>
        </authorList>
    </citation>
    <scope>NUCLEOTIDE SEQUENCE</scope>
    <source>
        <strain evidence="1">CGMCC 1.16548</strain>
    </source>
</reference>
<dbReference type="EMBL" id="BNAI01000001">
    <property type="protein sequence ID" value="GHF07615.1"/>
    <property type="molecule type" value="Genomic_DNA"/>
</dbReference>
<name>A0A8J3GNN3_9MICO</name>
<gene>
    <name evidence="1" type="ORF">GCM10011600_05370</name>
</gene>
<sequence length="603" mass="59752">MKAPRFAALGLALLVGASGLIVATPSLASWTDLEYVRTDAAAADCTAPGSVDTTAWGRMLTGTLLGTDLDPVAAIDGITVDNLAPALTSSATTSGAPTDLGSDAWSTDLALSVLSGLDVGAGITLPFDTDTGTYTQYGRATSDGLSVGASGAITTAAGGLASLDDPGTATPRLATLQLSTLIGSALPGLGVDSADLADAELRIGTVGAIAEFDSCASLWSGGAPGTDLVRDYLVQDLGLALTSATVTDVASELRSSIVDLETDLDALSPAGTAITGAALTAVQNTLTSILALDLLGVDISLASLDSATVGIDFDLDPVVAAVSGELTDGVVTIDLTSGLVQADLAALFDAAYGSSGGLNGLPPNTSVLTAPVLAELSTRAGALLTDFIDLTLQPALDAALEAATVTVVLDATLRTQATVLLTTVNVLGLDLHTEITGTVGGFTGVSGAPTPVVATTVTEASPGILNTLLALLGISLGSLTTAVTSAVATPLVTDLVPVIRSQVITPLLATATATTASTVSSLTSVTVPAFLVAFDPVLAALQTLVDVTVNARPDQPGSVGEPDAPDPGRWFQTAVHVGVVDGAAASVAEFFLANASVGPNALR</sequence>
<protein>
    <recommendedName>
        <fullName evidence="3">Choice-of-anchor G family protein</fullName>
    </recommendedName>
</protein>
<evidence type="ECO:0000313" key="2">
    <source>
        <dbReference type="Proteomes" id="UP000617531"/>
    </source>
</evidence>
<keyword evidence="2" id="KW-1185">Reference proteome</keyword>
<organism evidence="1 2">
    <name type="scientific">Pseudolysinimonas yzui</name>
    <dbReference type="NCBI Taxonomy" id="2708254"/>
    <lineage>
        <taxon>Bacteria</taxon>
        <taxon>Bacillati</taxon>
        <taxon>Actinomycetota</taxon>
        <taxon>Actinomycetes</taxon>
        <taxon>Micrococcales</taxon>
        <taxon>Microbacteriaceae</taxon>
        <taxon>Pseudolysinimonas</taxon>
    </lineage>
</organism>
<evidence type="ECO:0008006" key="3">
    <source>
        <dbReference type="Google" id="ProtNLM"/>
    </source>
</evidence>
<accession>A0A8J3GNN3</accession>
<dbReference type="AlphaFoldDB" id="A0A8J3GNN3"/>
<reference evidence="1" key="1">
    <citation type="journal article" date="2014" name="Int. J. Syst. Evol. Microbiol.">
        <title>Complete genome sequence of Corynebacterium casei LMG S-19264T (=DSM 44701T), isolated from a smear-ripened cheese.</title>
        <authorList>
            <consortium name="US DOE Joint Genome Institute (JGI-PGF)"/>
            <person name="Walter F."/>
            <person name="Albersmeier A."/>
            <person name="Kalinowski J."/>
            <person name="Ruckert C."/>
        </authorList>
    </citation>
    <scope>NUCLEOTIDE SEQUENCE</scope>
    <source>
        <strain evidence="1">CGMCC 1.16548</strain>
    </source>
</reference>
<evidence type="ECO:0000313" key="1">
    <source>
        <dbReference type="EMBL" id="GHF07615.1"/>
    </source>
</evidence>
<dbReference type="Proteomes" id="UP000617531">
    <property type="component" value="Unassembled WGS sequence"/>
</dbReference>
<dbReference type="NCBIfam" id="NF033766">
    <property type="entry name" value="choice_anch_G"/>
    <property type="match status" value="1"/>
</dbReference>
<comment type="caution">
    <text evidence="1">The sequence shown here is derived from an EMBL/GenBank/DDBJ whole genome shotgun (WGS) entry which is preliminary data.</text>
</comment>
<dbReference type="RefSeq" id="WP_191281815.1">
    <property type="nucleotide sequence ID" value="NZ_BNAI01000001.1"/>
</dbReference>